<dbReference type="Gene3D" id="1.10.3680.10">
    <property type="entry name" value="TerB-like"/>
    <property type="match status" value="1"/>
</dbReference>
<dbReference type="AlphaFoldDB" id="A0A1G8G4V1"/>
<dbReference type="EMBL" id="FNDB01000017">
    <property type="protein sequence ID" value="SDH89399.1"/>
    <property type="molecule type" value="Genomic_DNA"/>
</dbReference>
<protein>
    <recommendedName>
        <fullName evidence="3">Tellurite resistance protein TerB</fullName>
    </recommendedName>
</protein>
<evidence type="ECO:0000313" key="1">
    <source>
        <dbReference type="EMBL" id="SDH89399.1"/>
    </source>
</evidence>
<dbReference type="Proteomes" id="UP000199274">
    <property type="component" value="Unassembled WGS sequence"/>
</dbReference>
<gene>
    <name evidence="1" type="ORF">SAMN04488062_11722</name>
</gene>
<dbReference type="SUPFAM" id="SSF158682">
    <property type="entry name" value="TerB-like"/>
    <property type="match status" value="1"/>
</dbReference>
<dbReference type="STRING" id="178355.SAMN04488062_11722"/>
<dbReference type="OrthoDB" id="1040277at2"/>
<organism evidence="1 2">
    <name type="scientific">Flavobacterium omnivorum</name>
    <dbReference type="NCBI Taxonomy" id="178355"/>
    <lineage>
        <taxon>Bacteria</taxon>
        <taxon>Pseudomonadati</taxon>
        <taxon>Bacteroidota</taxon>
        <taxon>Flavobacteriia</taxon>
        <taxon>Flavobacteriales</taxon>
        <taxon>Flavobacteriaceae</taxon>
        <taxon>Flavobacterium</taxon>
    </lineage>
</organism>
<name>A0A1G8G4V1_9FLAO</name>
<dbReference type="InterPro" id="IPR029024">
    <property type="entry name" value="TerB-like"/>
</dbReference>
<dbReference type="CDD" id="cd07177">
    <property type="entry name" value="terB_like"/>
    <property type="match status" value="1"/>
</dbReference>
<evidence type="ECO:0000313" key="2">
    <source>
        <dbReference type="Proteomes" id="UP000199274"/>
    </source>
</evidence>
<reference evidence="2" key="1">
    <citation type="submission" date="2016-10" db="EMBL/GenBank/DDBJ databases">
        <authorList>
            <person name="Varghese N."/>
            <person name="Submissions S."/>
        </authorList>
    </citation>
    <scope>NUCLEOTIDE SEQUENCE [LARGE SCALE GENOMIC DNA]</scope>
    <source>
        <strain evidence="2">CGMCC 1.2747</strain>
    </source>
</reference>
<accession>A0A1G8G4V1</accession>
<evidence type="ECO:0008006" key="3">
    <source>
        <dbReference type="Google" id="ProtNLM"/>
    </source>
</evidence>
<keyword evidence="2" id="KW-1185">Reference proteome</keyword>
<proteinExistence type="predicted"/>
<sequence>METITFDKLLLKTAFCCMASDGKIVPKEVKKIKELCAESSLFIDFDFGKEINILRTKINERGTEFIKYYFDLLNNTELSEDEELSIIDFAIKTINADEVIEYSEIKFFKAMRKCLNITDEIILSIYPDLEFYLEEDIHTGSKLDKLINNYLGSVELPQFEHIKLDI</sequence>